<feature type="compositionally biased region" description="Polar residues" evidence="1">
    <location>
        <begin position="87"/>
        <end position="105"/>
    </location>
</feature>
<evidence type="ECO:0000313" key="3">
    <source>
        <dbReference type="Proteomes" id="UP000007799"/>
    </source>
</evidence>
<organism evidence="3">
    <name type="scientific">Salpingoeca rosetta (strain ATCC 50818 / BSB-021)</name>
    <dbReference type="NCBI Taxonomy" id="946362"/>
    <lineage>
        <taxon>Eukaryota</taxon>
        <taxon>Choanoflagellata</taxon>
        <taxon>Craspedida</taxon>
        <taxon>Salpingoecidae</taxon>
        <taxon>Salpingoeca</taxon>
    </lineage>
</organism>
<dbReference type="KEGG" id="sre:PTSG_10177"/>
<feature type="region of interest" description="Disordered" evidence="1">
    <location>
        <begin position="183"/>
        <end position="219"/>
    </location>
</feature>
<dbReference type="Proteomes" id="UP000007799">
    <property type="component" value="Unassembled WGS sequence"/>
</dbReference>
<dbReference type="EMBL" id="GL832989">
    <property type="protein sequence ID" value="EGD79893.1"/>
    <property type="molecule type" value="Genomic_DNA"/>
</dbReference>
<reference evidence="2" key="1">
    <citation type="submission" date="2009-08" db="EMBL/GenBank/DDBJ databases">
        <title>Annotation of Salpingoeca rosetta.</title>
        <authorList>
            <consortium name="The Broad Institute Genome Sequencing Platform"/>
            <person name="Russ C."/>
            <person name="Cuomo C."/>
            <person name="Burger G."/>
            <person name="Gray M.W."/>
            <person name="Holland P.W.H."/>
            <person name="King N."/>
            <person name="Lang F.B.F."/>
            <person name="Roger A.J."/>
            <person name="Ruiz-Trillo I."/>
            <person name="Young S.K."/>
            <person name="Zeng Q."/>
            <person name="Gargeya S."/>
            <person name="Alvarado L."/>
            <person name="Berlin A."/>
            <person name="Chapman S.B."/>
            <person name="Chen Z."/>
            <person name="Freedman E."/>
            <person name="Gellesch M."/>
            <person name="Goldberg J."/>
            <person name="Griggs A."/>
            <person name="Gujja S."/>
            <person name="Heilman E."/>
            <person name="Heiman D."/>
            <person name="Howarth C."/>
            <person name="Mehta T."/>
            <person name="Neiman D."/>
            <person name="Pearson M."/>
            <person name="Roberts A."/>
            <person name="Saif S."/>
            <person name="Shea T."/>
            <person name="Shenoy N."/>
            <person name="Sisk P."/>
            <person name="Stolte C."/>
            <person name="Sykes S."/>
            <person name="White J."/>
            <person name="Yandava C."/>
            <person name="Haas B."/>
            <person name="Nusbaum C."/>
            <person name="Birren B."/>
        </authorList>
    </citation>
    <scope>NUCLEOTIDE SEQUENCE [LARGE SCALE GENOMIC DNA]</scope>
    <source>
        <strain evidence="2">ATCC 50818</strain>
    </source>
</reference>
<feature type="region of interest" description="Disordered" evidence="1">
    <location>
        <begin position="1"/>
        <end position="105"/>
    </location>
</feature>
<dbReference type="GeneID" id="16069044"/>
<feature type="compositionally biased region" description="Low complexity" evidence="1">
    <location>
        <begin position="43"/>
        <end position="56"/>
    </location>
</feature>
<proteinExistence type="predicted"/>
<protein>
    <submittedName>
        <fullName evidence="2">Uncharacterized protein</fullName>
    </submittedName>
</protein>
<gene>
    <name evidence="2" type="ORF">PTSG_10177</name>
</gene>
<dbReference type="RefSeq" id="XP_004988514.1">
    <property type="nucleotide sequence ID" value="XM_004988457.1"/>
</dbReference>
<evidence type="ECO:0000313" key="2">
    <source>
        <dbReference type="EMBL" id="EGD79893.1"/>
    </source>
</evidence>
<sequence>MSFFQLSRDGFVGVDRSSLPGGDGSSRPNSRVDADNNTFTFSNVNDGGDNNGGDANSKGDDGRKSDSAGNGRAGSGHSQRHARSRGQPGSTMSSRPQTGANKHSLQVTIESKKFGHHVKQRANRRFDDALDEEHEVTQQKLDMLRTTWRAKQDTYKVHAYGTPEQKKQYQENLRQEILTQLQEKEQKERKEKRERSKEAQVAIAQDHAVVQSEHDQHRERALKMKQYSRFNQQLMDTRKREAMSARQQQHQHERTLLDQESFNWSKTLT</sequence>
<dbReference type="AlphaFoldDB" id="F2UQI8"/>
<feature type="region of interest" description="Disordered" evidence="1">
    <location>
        <begin position="237"/>
        <end position="269"/>
    </location>
</feature>
<name>F2UQI8_SALR5</name>
<keyword evidence="3" id="KW-1185">Reference proteome</keyword>
<evidence type="ECO:0000256" key="1">
    <source>
        <dbReference type="SAM" id="MobiDB-lite"/>
    </source>
</evidence>
<feature type="compositionally biased region" description="Polar residues" evidence="1">
    <location>
        <begin position="258"/>
        <end position="269"/>
    </location>
</feature>
<dbReference type="InParanoid" id="F2UQI8"/>
<accession>F2UQI8</accession>
<feature type="compositionally biased region" description="Basic and acidic residues" evidence="1">
    <location>
        <begin position="57"/>
        <end position="66"/>
    </location>
</feature>
<feature type="compositionally biased region" description="Basic and acidic residues" evidence="1">
    <location>
        <begin position="183"/>
        <end position="198"/>
    </location>
</feature>